<dbReference type="STRING" id="1036808.A0A0C3DLD5"/>
<name>A0A0C3DLD5_9AGAM</name>
<protein>
    <recommendedName>
        <fullName evidence="3">Crinkler (CRN) family protein</fullName>
    </recommendedName>
</protein>
<evidence type="ECO:0000313" key="1">
    <source>
        <dbReference type="EMBL" id="KIM56881.1"/>
    </source>
</evidence>
<proteinExistence type="predicted"/>
<dbReference type="InParanoid" id="A0A0C3DLD5"/>
<dbReference type="OrthoDB" id="107110at2759"/>
<reference evidence="1 2" key="1">
    <citation type="submission" date="2014-04" db="EMBL/GenBank/DDBJ databases">
        <authorList>
            <consortium name="DOE Joint Genome Institute"/>
            <person name="Kuo A."/>
            <person name="Kohler A."/>
            <person name="Nagy L.G."/>
            <person name="Floudas D."/>
            <person name="Copeland A."/>
            <person name="Barry K.W."/>
            <person name="Cichocki N."/>
            <person name="Veneault-Fourrey C."/>
            <person name="LaButti K."/>
            <person name="Lindquist E.A."/>
            <person name="Lipzen A."/>
            <person name="Lundell T."/>
            <person name="Morin E."/>
            <person name="Murat C."/>
            <person name="Sun H."/>
            <person name="Tunlid A."/>
            <person name="Henrissat B."/>
            <person name="Grigoriev I.V."/>
            <person name="Hibbett D.S."/>
            <person name="Martin F."/>
            <person name="Nordberg H.P."/>
            <person name="Cantor M.N."/>
            <person name="Hua S.X."/>
        </authorList>
    </citation>
    <scope>NUCLEOTIDE SEQUENCE [LARGE SCALE GENOMIC DNA]</scope>
    <source>
        <strain evidence="1 2">Foug A</strain>
    </source>
</reference>
<sequence length="586" mass="66068">MSHVADSIFDPDCVVAEELHRKGINDDTPPPFRNHEIMRSMFKHSGNGVFDRCKVATLLFDEDSEEGSYLFAFLEEVWTSKSFHKIGNLEMLWSAEFKATKQSSLPGSDVSPISSLREAFTQAYQGSAVDGFYDYLVTNDEKFTESTPSRYYAKFCSIVQSSGTGKSRMMTELPHKNVMVLYMNLRPADDSKNFPLRDEVPARILTEGLNTTTVDYEIRCCAFFTAVFKTLREDLLRSLERVLNDFDQAVRLWNADMHVDSPEARNEFFERVRSECEKLCTSTTTKDAVNVDFANIMKKAYSDFVKVLPECDFVDHRPKLVIAIDEAHTLTWSAKDHFRPLTVLCRAISTYSCLPLLNFPIWVVFASTTSKVVDFSAPQTLYDSARVAEGGELLFPPYTLLGWDHKAFPCENISADETANLCCIVSFGRPLWSSMISPELTVVDLVNLAMLKLCGSKGFIPSDVNHMIAVLGQRFALEICFGHPESVKYLERGVASHLRICLSTTQDRMWSFTSYPSEPFLSCVAALTLLGEKPVKKNKSHSQLKTSLRTLRDKIYDGMVDKGEAGELTDQSPRVSRVCIWKTGMG</sequence>
<keyword evidence="2" id="KW-1185">Reference proteome</keyword>
<dbReference type="EMBL" id="KN822108">
    <property type="protein sequence ID" value="KIM56881.1"/>
    <property type="molecule type" value="Genomic_DNA"/>
</dbReference>
<gene>
    <name evidence="1" type="ORF">SCLCIDRAFT_197464</name>
</gene>
<reference evidence="2" key="2">
    <citation type="submission" date="2015-01" db="EMBL/GenBank/DDBJ databases">
        <title>Evolutionary Origins and Diversification of the Mycorrhizal Mutualists.</title>
        <authorList>
            <consortium name="DOE Joint Genome Institute"/>
            <consortium name="Mycorrhizal Genomics Consortium"/>
            <person name="Kohler A."/>
            <person name="Kuo A."/>
            <person name="Nagy L.G."/>
            <person name="Floudas D."/>
            <person name="Copeland A."/>
            <person name="Barry K.W."/>
            <person name="Cichocki N."/>
            <person name="Veneault-Fourrey C."/>
            <person name="LaButti K."/>
            <person name="Lindquist E.A."/>
            <person name="Lipzen A."/>
            <person name="Lundell T."/>
            <person name="Morin E."/>
            <person name="Murat C."/>
            <person name="Riley R."/>
            <person name="Ohm R."/>
            <person name="Sun H."/>
            <person name="Tunlid A."/>
            <person name="Henrissat B."/>
            <person name="Grigoriev I.V."/>
            <person name="Hibbett D.S."/>
            <person name="Martin F."/>
        </authorList>
    </citation>
    <scope>NUCLEOTIDE SEQUENCE [LARGE SCALE GENOMIC DNA]</scope>
    <source>
        <strain evidence="2">Foug A</strain>
    </source>
</reference>
<evidence type="ECO:0008006" key="3">
    <source>
        <dbReference type="Google" id="ProtNLM"/>
    </source>
</evidence>
<evidence type="ECO:0000313" key="2">
    <source>
        <dbReference type="Proteomes" id="UP000053989"/>
    </source>
</evidence>
<dbReference type="PANTHER" id="PTHR33266">
    <property type="entry name" value="CHROMOSOME 15, WHOLE GENOME SHOTGUN SEQUENCE"/>
    <property type="match status" value="1"/>
</dbReference>
<dbReference type="HOGENOM" id="CLU_465519_0_0_1"/>
<dbReference type="AlphaFoldDB" id="A0A0C3DLD5"/>
<accession>A0A0C3DLD5</accession>
<organism evidence="1 2">
    <name type="scientific">Scleroderma citrinum Foug A</name>
    <dbReference type="NCBI Taxonomy" id="1036808"/>
    <lineage>
        <taxon>Eukaryota</taxon>
        <taxon>Fungi</taxon>
        <taxon>Dikarya</taxon>
        <taxon>Basidiomycota</taxon>
        <taxon>Agaricomycotina</taxon>
        <taxon>Agaricomycetes</taxon>
        <taxon>Agaricomycetidae</taxon>
        <taxon>Boletales</taxon>
        <taxon>Sclerodermatineae</taxon>
        <taxon>Sclerodermataceae</taxon>
        <taxon>Scleroderma</taxon>
    </lineage>
</organism>
<dbReference type="Proteomes" id="UP000053989">
    <property type="component" value="Unassembled WGS sequence"/>
</dbReference>
<dbReference type="PANTHER" id="PTHR33266:SF1">
    <property type="entry name" value="F-BOX DOMAIN-CONTAINING PROTEIN"/>
    <property type="match status" value="1"/>
</dbReference>